<keyword evidence="4" id="KW-1185">Reference proteome</keyword>
<dbReference type="RefSeq" id="WP_076704503.1">
    <property type="nucleotide sequence ID" value="NZ_MRDE01000068.1"/>
</dbReference>
<reference evidence="3 4" key="1">
    <citation type="submission" date="2016-12" db="EMBL/GenBank/DDBJ databases">
        <title>Draft genome of Tersicoccus phoenicis 1P05MA.</title>
        <authorList>
            <person name="Nakajima Y."/>
            <person name="Yoshizawa S."/>
            <person name="Nakamura K."/>
            <person name="Ogura Y."/>
            <person name="Hayashi T."/>
            <person name="Kogure K."/>
        </authorList>
    </citation>
    <scope>NUCLEOTIDE SEQUENCE [LARGE SCALE GENOMIC DNA]</scope>
    <source>
        <strain evidence="3 4">1p05MA</strain>
    </source>
</reference>
<evidence type="ECO:0000313" key="3">
    <source>
        <dbReference type="EMBL" id="OMH23801.1"/>
    </source>
</evidence>
<dbReference type="Proteomes" id="UP000187085">
    <property type="component" value="Unassembled WGS sequence"/>
</dbReference>
<feature type="transmembrane region" description="Helical" evidence="2">
    <location>
        <begin position="34"/>
        <end position="52"/>
    </location>
</feature>
<sequence>MILSLVLAATPSPTPTPQNGGLKPGLSAEQVTPGTLGFLATFAVAVAGLLLIRSMTKRVRRIQHRALIEEREAAARGEAPGDVDPGSGDGGPGTGADPSPRGAGGGPVTGHGSPGPRR</sequence>
<feature type="region of interest" description="Disordered" evidence="1">
    <location>
        <begin position="1"/>
        <end position="26"/>
    </location>
</feature>
<dbReference type="OrthoDB" id="4966959at2"/>
<dbReference type="EMBL" id="MRDE01000068">
    <property type="protein sequence ID" value="OMH23801.1"/>
    <property type="molecule type" value="Genomic_DNA"/>
</dbReference>
<accession>A0A1R1L8F2</accession>
<name>A0A1R1L8F2_9MICC</name>
<gene>
    <name evidence="3" type="ORF">BKD30_10470</name>
</gene>
<feature type="region of interest" description="Disordered" evidence="1">
    <location>
        <begin position="70"/>
        <end position="118"/>
    </location>
</feature>
<proteinExistence type="predicted"/>
<comment type="caution">
    <text evidence="3">The sequence shown here is derived from an EMBL/GenBank/DDBJ whole genome shotgun (WGS) entry which is preliminary data.</text>
</comment>
<evidence type="ECO:0000256" key="2">
    <source>
        <dbReference type="SAM" id="Phobius"/>
    </source>
</evidence>
<evidence type="ECO:0000256" key="1">
    <source>
        <dbReference type="SAM" id="MobiDB-lite"/>
    </source>
</evidence>
<protein>
    <submittedName>
        <fullName evidence="3">Uncharacterized protein</fullName>
    </submittedName>
</protein>
<feature type="compositionally biased region" description="Gly residues" evidence="1">
    <location>
        <begin position="102"/>
        <end position="118"/>
    </location>
</feature>
<feature type="compositionally biased region" description="Low complexity" evidence="1">
    <location>
        <begin position="76"/>
        <end position="86"/>
    </location>
</feature>
<keyword evidence="2" id="KW-0472">Membrane</keyword>
<organism evidence="3 4">
    <name type="scientific">Tersicoccus phoenicis</name>
    <dbReference type="NCBI Taxonomy" id="554083"/>
    <lineage>
        <taxon>Bacteria</taxon>
        <taxon>Bacillati</taxon>
        <taxon>Actinomycetota</taxon>
        <taxon>Actinomycetes</taxon>
        <taxon>Micrococcales</taxon>
        <taxon>Micrococcaceae</taxon>
        <taxon>Tersicoccus</taxon>
    </lineage>
</organism>
<dbReference type="STRING" id="554083.BKD30_10470"/>
<keyword evidence="2" id="KW-0812">Transmembrane</keyword>
<dbReference type="AlphaFoldDB" id="A0A1R1L8F2"/>
<evidence type="ECO:0000313" key="4">
    <source>
        <dbReference type="Proteomes" id="UP000187085"/>
    </source>
</evidence>
<keyword evidence="2" id="KW-1133">Transmembrane helix</keyword>